<feature type="region of interest" description="Disordered" evidence="5">
    <location>
        <begin position="18"/>
        <end position="39"/>
    </location>
</feature>
<keyword evidence="4 6" id="KW-0472">Membrane</keyword>
<organism evidence="8 9">
    <name type="scientific">Coleophoma crateriformis</name>
    <dbReference type="NCBI Taxonomy" id="565419"/>
    <lineage>
        <taxon>Eukaryota</taxon>
        <taxon>Fungi</taxon>
        <taxon>Dikarya</taxon>
        <taxon>Ascomycota</taxon>
        <taxon>Pezizomycotina</taxon>
        <taxon>Leotiomycetes</taxon>
        <taxon>Helotiales</taxon>
        <taxon>Dermateaceae</taxon>
        <taxon>Coleophoma</taxon>
    </lineage>
</organism>
<dbReference type="GO" id="GO:0022857">
    <property type="term" value="F:transmembrane transporter activity"/>
    <property type="evidence" value="ECO:0007669"/>
    <property type="project" value="InterPro"/>
</dbReference>
<dbReference type="AlphaFoldDB" id="A0A3D8S341"/>
<dbReference type="InterPro" id="IPR011701">
    <property type="entry name" value="MFS"/>
</dbReference>
<feature type="transmembrane region" description="Helical" evidence="6">
    <location>
        <begin position="390"/>
        <end position="409"/>
    </location>
</feature>
<keyword evidence="3 6" id="KW-1133">Transmembrane helix</keyword>
<dbReference type="Pfam" id="PF07690">
    <property type="entry name" value="MFS_1"/>
    <property type="match status" value="1"/>
</dbReference>
<keyword evidence="2 6" id="KW-0812">Transmembrane</keyword>
<feature type="transmembrane region" description="Helical" evidence="6">
    <location>
        <begin position="236"/>
        <end position="257"/>
    </location>
</feature>
<dbReference type="EMBL" id="PDLN01000007">
    <property type="protein sequence ID" value="RDW80727.1"/>
    <property type="molecule type" value="Genomic_DNA"/>
</dbReference>
<evidence type="ECO:0000256" key="3">
    <source>
        <dbReference type="ARBA" id="ARBA00022989"/>
    </source>
</evidence>
<proteinExistence type="predicted"/>
<feature type="domain" description="Major facilitator superfamily (MFS) profile" evidence="7">
    <location>
        <begin position="108"/>
        <end position="501"/>
    </location>
</feature>
<dbReference type="OrthoDB" id="413079at2759"/>
<dbReference type="GO" id="GO:0016020">
    <property type="term" value="C:membrane"/>
    <property type="evidence" value="ECO:0007669"/>
    <property type="project" value="UniProtKB-SubCell"/>
</dbReference>
<evidence type="ECO:0000256" key="1">
    <source>
        <dbReference type="ARBA" id="ARBA00004141"/>
    </source>
</evidence>
<comment type="caution">
    <text evidence="8">The sequence shown here is derived from an EMBL/GenBank/DDBJ whole genome shotgun (WGS) entry which is preliminary data.</text>
</comment>
<dbReference type="PROSITE" id="PS50850">
    <property type="entry name" value="MFS"/>
    <property type="match status" value="1"/>
</dbReference>
<feature type="transmembrane region" description="Helical" evidence="6">
    <location>
        <begin position="415"/>
        <end position="437"/>
    </location>
</feature>
<evidence type="ECO:0000313" key="9">
    <source>
        <dbReference type="Proteomes" id="UP000256328"/>
    </source>
</evidence>
<dbReference type="FunFam" id="1.20.1250.20:FF:000286">
    <property type="entry name" value="MFS efflux transporter"/>
    <property type="match status" value="1"/>
</dbReference>
<reference evidence="8 9" key="1">
    <citation type="journal article" date="2018" name="IMA Fungus">
        <title>IMA Genome-F 9: Draft genome sequence of Annulohypoxylon stygium, Aspergillus mulundensis, Berkeleyomyces basicola (syn. Thielaviopsis basicola), Ceratocystis smalleyi, two Cercospora beticola strains, Coleophoma cylindrospora, Fusarium fracticaudum, Phialophora cf. hyalina, and Morchella septimelata.</title>
        <authorList>
            <person name="Wingfield B.D."/>
            <person name="Bills G.F."/>
            <person name="Dong Y."/>
            <person name="Huang W."/>
            <person name="Nel W.J."/>
            <person name="Swalarsk-Parry B.S."/>
            <person name="Vaghefi N."/>
            <person name="Wilken P.M."/>
            <person name="An Z."/>
            <person name="de Beer Z.W."/>
            <person name="De Vos L."/>
            <person name="Chen L."/>
            <person name="Duong T.A."/>
            <person name="Gao Y."/>
            <person name="Hammerbacher A."/>
            <person name="Kikkert J.R."/>
            <person name="Li Y."/>
            <person name="Li H."/>
            <person name="Li K."/>
            <person name="Li Q."/>
            <person name="Liu X."/>
            <person name="Ma X."/>
            <person name="Naidoo K."/>
            <person name="Pethybridge S.J."/>
            <person name="Sun J."/>
            <person name="Steenkamp E.T."/>
            <person name="van der Nest M.A."/>
            <person name="van Wyk S."/>
            <person name="Wingfield M.J."/>
            <person name="Xiong C."/>
            <person name="Yue Q."/>
            <person name="Zhang X."/>
        </authorList>
    </citation>
    <scope>NUCLEOTIDE SEQUENCE [LARGE SCALE GENOMIC DNA]</scope>
    <source>
        <strain evidence="8 9">BP5796</strain>
    </source>
</reference>
<evidence type="ECO:0000259" key="7">
    <source>
        <dbReference type="PROSITE" id="PS50850"/>
    </source>
</evidence>
<dbReference type="InterPro" id="IPR036259">
    <property type="entry name" value="MFS_trans_sf"/>
</dbReference>
<dbReference type="InterPro" id="IPR020846">
    <property type="entry name" value="MFS_dom"/>
</dbReference>
<dbReference type="PANTHER" id="PTHR23514:SF6">
    <property type="entry name" value="MAJOR FACILITATOR SUPERFAMILY (MFS) PROFILE DOMAIN-CONTAINING PROTEIN"/>
    <property type="match status" value="1"/>
</dbReference>
<gene>
    <name evidence="8" type="ORF">BP5796_05425</name>
</gene>
<protein>
    <recommendedName>
        <fullName evidence="7">Major facilitator superfamily (MFS) profile domain-containing protein</fullName>
    </recommendedName>
</protein>
<feature type="transmembrane region" description="Helical" evidence="6">
    <location>
        <begin position="477"/>
        <end position="497"/>
    </location>
</feature>
<evidence type="ECO:0000313" key="8">
    <source>
        <dbReference type="EMBL" id="RDW80727.1"/>
    </source>
</evidence>
<keyword evidence="9" id="KW-1185">Reference proteome</keyword>
<accession>A0A3D8S341</accession>
<dbReference type="InterPro" id="IPR051788">
    <property type="entry name" value="MFS_Transporter"/>
</dbReference>
<feature type="transmembrane region" description="Helical" evidence="6">
    <location>
        <begin position="324"/>
        <end position="348"/>
    </location>
</feature>
<dbReference type="FunFam" id="1.20.1250.20:FF:000308">
    <property type="entry name" value="MFS efflux transporter"/>
    <property type="match status" value="1"/>
</dbReference>
<feature type="compositionally biased region" description="Polar residues" evidence="5">
    <location>
        <begin position="55"/>
        <end position="73"/>
    </location>
</feature>
<evidence type="ECO:0000256" key="2">
    <source>
        <dbReference type="ARBA" id="ARBA00022692"/>
    </source>
</evidence>
<feature type="transmembrane region" description="Helical" evidence="6">
    <location>
        <begin position="360"/>
        <end position="378"/>
    </location>
</feature>
<evidence type="ECO:0000256" key="4">
    <source>
        <dbReference type="ARBA" id="ARBA00023136"/>
    </source>
</evidence>
<comment type="subcellular location">
    <subcellularLocation>
        <location evidence="1">Membrane</location>
        <topology evidence="1">Multi-pass membrane protein</topology>
    </subcellularLocation>
</comment>
<feature type="transmembrane region" description="Helical" evidence="6">
    <location>
        <begin position="449"/>
        <end position="471"/>
    </location>
</feature>
<evidence type="ECO:0000256" key="5">
    <source>
        <dbReference type="SAM" id="MobiDB-lite"/>
    </source>
</evidence>
<dbReference type="Gene3D" id="1.20.1250.20">
    <property type="entry name" value="MFS general substrate transporter like domains"/>
    <property type="match status" value="2"/>
</dbReference>
<feature type="region of interest" description="Disordered" evidence="5">
    <location>
        <begin position="55"/>
        <end position="76"/>
    </location>
</feature>
<dbReference type="SUPFAM" id="SSF103473">
    <property type="entry name" value="MFS general substrate transporter"/>
    <property type="match status" value="1"/>
</dbReference>
<dbReference type="PANTHER" id="PTHR23514">
    <property type="entry name" value="BYPASS OF STOP CODON PROTEIN 6"/>
    <property type="match status" value="1"/>
</dbReference>
<feature type="transmembrane region" description="Helical" evidence="6">
    <location>
        <begin position="139"/>
        <end position="162"/>
    </location>
</feature>
<name>A0A3D8S341_9HELO</name>
<sequence>MSSHAFGAFISVERSTAAGSHELPEAPQKAVPRTYHSVPHTPDIELDNIQWGTKLNGQTKSGTATPSGTQTPRVPNDLEMSRQVTPIVEDEGVDALQSFSNPPINRFRMLTVCLLNFTNGLSDSAPGALIPYIEKYYNIGYAIVALIFVTNAIGFISAAFIVDALRAKVGRARSLMTAQTFMLLGYIAIVCTPPFPVVIVSFFLLGFGMAINLALGNTFAANLQNGTTMLGAMHGSYGLGGTIGPLIATAMASSGGLIWSRYYLLPLSMSAIMIVQAGWSFWNYEKDSDHSLLTNIERTASQAQNGGISNQFADMAKTFRSKTVILGALFIFAYQGAEVSISGWVISFLIATRNGDPSRVGYVTAGFWAGVTLGRFVLSHPAHKIGEKLFVYGMIIGAGVFELLVWFVPNIIGDAVALSIVGLLLGPIYPCATHIFSRLISRKDQVSSMSIISAFGSSGGAVAPFTTGILAQAAGTFVLHPIAIGLFCVMTASWFSLPSIRKRTE</sequence>
<dbReference type="Proteomes" id="UP000256328">
    <property type="component" value="Unassembled WGS sequence"/>
</dbReference>
<evidence type="ECO:0000256" key="6">
    <source>
        <dbReference type="SAM" id="Phobius"/>
    </source>
</evidence>